<organism evidence="1">
    <name type="scientific">Arundo donax</name>
    <name type="common">Giant reed</name>
    <name type="synonym">Donax arundinaceus</name>
    <dbReference type="NCBI Taxonomy" id="35708"/>
    <lineage>
        <taxon>Eukaryota</taxon>
        <taxon>Viridiplantae</taxon>
        <taxon>Streptophyta</taxon>
        <taxon>Embryophyta</taxon>
        <taxon>Tracheophyta</taxon>
        <taxon>Spermatophyta</taxon>
        <taxon>Magnoliopsida</taxon>
        <taxon>Liliopsida</taxon>
        <taxon>Poales</taxon>
        <taxon>Poaceae</taxon>
        <taxon>PACMAD clade</taxon>
        <taxon>Arundinoideae</taxon>
        <taxon>Arundineae</taxon>
        <taxon>Arundo</taxon>
    </lineage>
</organism>
<accession>A0A0A9BF75</accession>
<sequence>MQLQVPSRNCELIHYGSCSNMLTLFIHICRKIHSVFAVRFSNFCSHQSGCRHQDYSVQTIHCLKGLSIL</sequence>
<dbReference type="AlphaFoldDB" id="A0A0A9BF75"/>
<reference evidence="1" key="2">
    <citation type="journal article" date="2015" name="Data Brief">
        <title>Shoot transcriptome of the giant reed, Arundo donax.</title>
        <authorList>
            <person name="Barrero R.A."/>
            <person name="Guerrero F.D."/>
            <person name="Moolhuijzen P."/>
            <person name="Goolsby J.A."/>
            <person name="Tidwell J."/>
            <person name="Bellgard S.E."/>
            <person name="Bellgard M.I."/>
        </authorList>
    </citation>
    <scope>NUCLEOTIDE SEQUENCE</scope>
    <source>
        <tissue evidence="1">Shoot tissue taken approximately 20 cm above the soil surface</tissue>
    </source>
</reference>
<dbReference type="EMBL" id="GBRH01237087">
    <property type="protein sequence ID" value="JAD60808.1"/>
    <property type="molecule type" value="Transcribed_RNA"/>
</dbReference>
<evidence type="ECO:0000313" key="1">
    <source>
        <dbReference type="EMBL" id="JAD60808.1"/>
    </source>
</evidence>
<protein>
    <submittedName>
        <fullName evidence="1">Uncharacterized protein</fullName>
    </submittedName>
</protein>
<name>A0A0A9BF75_ARUDO</name>
<reference evidence="1" key="1">
    <citation type="submission" date="2014-09" db="EMBL/GenBank/DDBJ databases">
        <authorList>
            <person name="Magalhaes I.L.F."/>
            <person name="Oliveira U."/>
            <person name="Santos F.R."/>
            <person name="Vidigal T.H.D.A."/>
            <person name="Brescovit A.D."/>
            <person name="Santos A.J."/>
        </authorList>
    </citation>
    <scope>NUCLEOTIDE SEQUENCE</scope>
    <source>
        <tissue evidence="1">Shoot tissue taken approximately 20 cm above the soil surface</tissue>
    </source>
</reference>
<proteinExistence type="predicted"/>